<dbReference type="KEGG" id="ome:OLMES_3873"/>
<dbReference type="Proteomes" id="UP000196027">
    <property type="component" value="Chromosome"/>
</dbReference>
<evidence type="ECO:0000313" key="1">
    <source>
        <dbReference type="EMBL" id="ARU57893.1"/>
    </source>
</evidence>
<name>A0A1Y0IEU4_9GAMM</name>
<proteinExistence type="predicted"/>
<dbReference type="AlphaFoldDB" id="A0A1Y0IEU4"/>
<gene>
    <name evidence="1" type="ORF">OLMES_3873</name>
</gene>
<dbReference type="EMBL" id="CP021425">
    <property type="protein sequence ID" value="ARU57893.1"/>
    <property type="molecule type" value="Genomic_DNA"/>
</dbReference>
<evidence type="ECO:0000313" key="2">
    <source>
        <dbReference type="Proteomes" id="UP000196027"/>
    </source>
</evidence>
<sequence>MKDIWRILRMYLGGLCLLVFVLSVSAEDRTLSNCATEAQVRSLIKPYEVSYKARFRGFPIDNERVLSVENDGTFRISGDMSLFFVAIHEYSRFQLTPKLLVQPLEYFYVREGLGDSKDFHLMFDWSRFRAENQIPEEPWSIALEPESHDLLTHQLQLRLDLMCKGVQLDRYEYSIVKKKRQRVYAYRPVAEETLVTPVGKLRTLTFEKLEDKPGRKTTVWLAQDWDFLIVRLIYQEKDDASYQITLERGALAGTPITGRP</sequence>
<dbReference type="OrthoDB" id="6007799at2"/>
<accession>A0A1Y0IEU4</accession>
<dbReference type="Pfam" id="PF11306">
    <property type="entry name" value="DUF3108"/>
    <property type="match status" value="1"/>
</dbReference>
<protein>
    <submittedName>
        <fullName evidence="1">Dehydrogenase</fullName>
    </submittedName>
</protein>
<reference evidence="1 2" key="1">
    <citation type="submission" date="2017-05" db="EMBL/GenBank/DDBJ databases">
        <title>Genomic insights into alkan degradation activity of Oleiphilus messinensis.</title>
        <authorList>
            <person name="Kozyavkin S.A."/>
            <person name="Slesarev A.I."/>
            <person name="Golyshin P.N."/>
            <person name="Korzhenkov A."/>
            <person name="Golyshina O.N."/>
            <person name="Toshchakov S.V."/>
        </authorList>
    </citation>
    <scope>NUCLEOTIDE SEQUENCE [LARGE SCALE GENOMIC DNA]</scope>
    <source>
        <strain evidence="1 2">ME102</strain>
    </source>
</reference>
<dbReference type="RefSeq" id="WP_157678393.1">
    <property type="nucleotide sequence ID" value="NZ_CP021425.1"/>
</dbReference>
<keyword evidence="2" id="KW-1185">Reference proteome</keyword>
<dbReference type="InterPro" id="IPR021457">
    <property type="entry name" value="DUF3108"/>
</dbReference>
<organism evidence="1 2">
    <name type="scientific">Oleiphilus messinensis</name>
    <dbReference type="NCBI Taxonomy" id="141451"/>
    <lineage>
        <taxon>Bacteria</taxon>
        <taxon>Pseudomonadati</taxon>
        <taxon>Pseudomonadota</taxon>
        <taxon>Gammaproteobacteria</taxon>
        <taxon>Oceanospirillales</taxon>
        <taxon>Oleiphilaceae</taxon>
        <taxon>Oleiphilus</taxon>
    </lineage>
</organism>